<reference evidence="1" key="1">
    <citation type="submission" date="2021-02" db="EMBL/GenBank/DDBJ databases">
        <authorList>
            <person name="Dougan E. K."/>
            <person name="Rhodes N."/>
            <person name="Thang M."/>
            <person name="Chan C."/>
        </authorList>
    </citation>
    <scope>NUCLEOTIDE SEQUENCE</scope>
</reference>
<evidence type="ECO:0000313" key="1">
    <source>
        <dbReference type="EMBL" id="CAE7536590.1"/>
    </source>
</evidence>
<comment type="caution">
    <text evidence="1">The sequence shown here is derived from an EMBL/GenBank/DDBJ whole genome shotgun (WGS) entry which is preliminary data.</text>
</comment>
<evidence type="ECO:0000313" key="2">
    <source>
        <dbReference type="Proteomes" id="UP000604046"/>
    </source>
</evidence>
<accession>A0A812TSX8</accession>
<dbReference type="EMBL" id="CAJNDS010002590">
    <property type="protein sequence ID" value="CAE7536590.1"/>
    <property type="molecule type" value="Genomic_DNA"/>
</dbReference>
<protein>
    <submittedName>
        <fullName evidence="1">Uncharacterized protein</fullName>
    </submittedName>
</protein>
<keyword evidence="2" id="KW-1185">Reference proteome</keyword>
<dbReference type="OrthoDB" id="10640154at2759"/>
<sequence>MGVAKADSSILGLTGLLHDLLHQLLPRDVGVPLGESHLLLPSFRLLGLQHVHAGVPRALVYSRAEDRRALGNKASKSHSCDGHRWLFHSLALLLCVLACLGPPHARHPAHLLLGLRERRPVPSKRHAWSCPHVRDLHRRLLHVGAHPPRHFGDVERSRLRFRCLPAASKVRCAKGAAQVGLEVSAKSWPAGHSILPTRRSEAPADSSSWGTGIDLWSVASLLQRNLRRAHVEHCAWPRKDLRTTHLAQAPHIEDE</sequence>
<organism evidence="1 2">
    <name type="scientific">Symbiodinium natans</name>
    <dbReference type="NCBI Taxonomy" id="878477"/>
    <lineage>
        <taxon>Eukaryota</taxon>
        <taxon>Sar</taxon>
        <taxon>Alveolata</taxon>
        <taxon>Dinophyceae</taxon>
        <taxon>Suessiales</taxon>
        <taxon>Symbiodiniaceae</taxon>
        <taxon>Symbiodinium</taxon>
    </lineage>
</organism>
<name>A0A812TSX8_9DINO</name>
<gene>
    <name evidence="1" type="ORF">SNAT2548_LOCUS30072</name>
</gene>
<proteinExistence type="predicted"/>
<dbReference type="AlphaFoldDB" id="A0A812TSX8"/>
<dbReference type="Proteomes" id="UP000604046">
    <property type="component" value="Unassembled WGS sequence"/>
</dbReference>